<proteinExistence type="predicted"/>
<keyword evidence="1" id="KW-1133">Transmembrane helix</keyword>
<organism evidence="2 3">
    <name type="scientific">Novosphingobium resinovorum</name>
    <dbReference type="NCBI Taxonomy" id="158500"/>
    <lineage>
        <taxon>Bacteria</taxon>
        <taxon>Pseudomonadati</taxon>
        <taxon>Pseudomonadota</taxon>
        <taxon>Alphaproteobacteria</taxon>
        <taxon>Sphingomonadales</taxon>
        <taxon>Sphingomonadaceae</taxon>
        <taxon>Novosphingobium</taxon>
    </lineage>
</organism>
<keyword evidence="1" id="KW-0472">Membrane</keyword>
<dbReference type="AlphaFoldDB" id="A0A1D8A5J1"/>
<evidence type="ECO:0000313" key="3">
    <source>
        <dbReference type="Proteomes" id="UP000094626"/>
    </source>
</evidence>
<feature type="transmembrane region" description="Helical" evidence="1">
    <location>
        <begin position="30"/>
        <end position="46"/>
    </location>
</feature>
<dbReference type="Proteomes" id="UP000094626">
    <property type="component" value="Chromosome"/>
</dbReference>
<reference evidence="3" key="1">
    <citation type="journal article" date="2017" name="J. Biotechnol.">
        <title>Complete genome sequence of Novosphingobium resinovorum SA1, a versatile xenobiotic-degrading bacterium capable of utilizing sulfanilic acid.</title>
        <authorList>
            <person name="Hegedus B."/>
            <person name="Kos P.B."/>
            <person name="Balint B."/>
            <person name="Maroti G."/>
            <person name="Gan H.M."/>
            <person name="Perei K."/>
            <person name="Rakhely G."/>
        </authorList>
    </citation>
    <scope>NUCLEOTIDE SEQUENCE [LARGE SCALE GENOMIC DNA]</scope>
    <source>
        <strain evidence="3">SA1</strain>
    </source>
</reference>
<feature type="transmembrane region" description="Helical" evidence="1">
    <location>
        <begin position="189"/>
        <end position="219"/>
    </location>
</feature>
<feature type="transmembrane region" description="Helical" evidence="1">
    <location>
        <begin position="119"/>
        <end position="141"/>
    </location>
</feature>
<name>A0A1D8A5J1_9SPHN</name>
<evidence type="ECO:0000256" key="1">
    <source>
        <dbReference type="SAM" id="Phobius"/>
    </source>
</evidence>
<gene>
    <name evidence="2" type="ORF">BES08_11955</name>
</gene>
<dbReference type="KEGG" id="nre:BES08_11955"/>
<feature type="transmembrane region" description="Helical" evidence="1">
    <location>
        <begin position="85"/>
        <end position="107"/>
    </location>
</feature>
<accession>A0A1D8A5J1</accession>
<protein>
    <recommendedName>
        <fullName evidence="4">O-antigen polymerase</fullName>
    </recommendedName>
</protein>
<keyword evidence="3" id="KW-1185">Reference proteome</keyword>
<evidence type="ECO:0008006" key="4">
    <source>
        <dbReference type="Google" id="ProtNLM"/>
    </source>
</evidence>
<dbReference type="EMBL" id="CP017075">
    <property type="protein sequence ID" value="AOR77383.1"/>
    <property type="molecule type" value="Genomic_DNA"/>
</dbReference>
<feature type="transmembrane region" description="Helical" evidence="1">
    <location>
        <begin position="58"/>
        <end position="79"/>
    </location>
</feature>
<feature type="transmembrane region" description="Helical" evidence="1">
    <location>
        <begin position="312"/>
        <end position="332"/>
    </location>
</feature>
<feature type="transmembrane region" description="Helical" evidence="1">
    <location>
        <begin position="231"/>
        <end position="250"/>
    </location>
</feature>
<keyword evidence="1" id="KW-0812">Transmembrane</keyword>
<feature type="transmembrane region" description="Helical" evidence="1">
    <location>
        <begin position="344"/>
        <end position="364"/>
    </location>
</feature>
<sequence length="411" mass="44431">MNLRKLAFLYLATFAWSALRIGPATLFDSLSIVLFPVMGYSYLQYLHQGGTRGNRMPVVAIVSSLLMMMATLLSSLVATDLESNLFKGFFVGITLALTALNIYFIFAGRIIAPKLAFEALVLSATLHSLCVIAQGQFGLFLQLSSQEWQGWSRATGLAEHPIEAGMSTAVGILCAVHLLFDNPGTARRFLLLVAATAICLISLTYSASLTAGFGLLTALLIQALVARRAHWLFGVVPALLLVLSVVLPYISDSQLGNRLSTLAQTGGNYGTVQSRSKQIVLAISKIDAPSALIGKSFDMQTTPMGMEIHNGFVAALYYFGLLGFISQLMLIVFSIRRATHQRWLALKGTFFGILIVFATGYLTGPGLSRRSVWVPILLVAAMPVVTPPLRLPQRRGRGRGFGNAAEIQVEG</sequence>
<feature type="transmembrane region" description="Helical" evidence="1">
    <location>
        <begin position="370"/>
        <end position="389"/>
    </location>
</feature>
<evidence type="ECO:0000313" key="2">
    <source>
        <dbReference type="EMBL" id="AOR77383.1"/>
    </source>
</evidence>